<dbReference type="InterPro" id="IPR046347">
    <property type="entry name" value="bZIP_sf"/>
</dbReference>
<evidence type="ECO:0000259" key="2">
    <source>
        <dbReference type="PROSITE" id="PS50217"/>
    </source>
</evidence>
<dbReference type="SUPFAM" id="SSF57959">
    <property type="entry name" value="Leucine zipper domain"/>
    <property type="match status" value="1"/>
</dbReference>
<dbReference type="PROSITE" id="PS50217">
    <property type="entry name" value="BZIP"/>
    <property type="match status" value="1"/>
</dbReference>
<dbReference type="GO" id="GO:0043565">
    <property type="term" value="F:sequence-specific DNA binding"/>
    <property type="evidence" value="ECO:0007669"/>
    <property type="project" value="InterPro"/>
</dbReference>
<dbReference type="CDD" id="cd14686">
    <property type="entry name" value="bZIP"/>
    <property type="match status" value="1"/>
</dbReference>
<proteinExistence type="predicted"/>
<evidence type="ECO:0000313" key="3">
    <source>
        <dbReference type="EMBL" id="CAD9560746.1"/>
    </source>
</evidence>
<dbReference type="AlphaFoldDB" id="A0A7S2JZF7"/>
<dbReference type="PANTHER" id="PTHR45967">
    <property type="entry name" value="G-BOX-BINDING FACTOR 3-RELATED"/>
    <property type="match status" value="1"/>
</dbReference>
<dbReference type="SMART" id="SM00338">
    <property type="entry name" value="BRLZ"/>
    <property type="match status" value="1"/>
</dbReference>
<dbReference type="PANTHER" id="PTHR45967:SF28">
    <property type="entry name" value="BASIC-LEUCINE ZIPPER (BZIP) TRANSCRIPTION FACTOR FAMILY PROTEIN"/>
    <property type="match status" value="1"/>
</dbReference>
<accession>A0A7S2JZF7</accession>
<dbReference type="GO" id="GO:0005634">
    <property type="term" value="C:nucleus"/>
    <property type="evidence" value="ECO:0007669"/>
    <property type="project" value="TreeGrafter"/>
</dbReference>
<dbReference type="EMBL" id="HBGY01004503">
    <property type="protein sequence ID" value="CAD9560746.1"/>
    <property type="molecule type" value="Transcribed_RNA"/>
</dbReference>
<feature type="domain" description="BZIP" evidence="2">
    <location>
        <begin position="23"/>
        <end position="86"/>
    </location>
</feature>
<evidence type="ECO:0000256" key="1">
    <source>
        <dbReference type="SAM" id="MobiDB-lite"/>
    </source>
</evidence>
<dbReference type="InterPro" id="IPR044827">
    <property type="entry name" value="GBF-like"/>
</dbReference>
<protein>
    <recommendedName>
        <fullName evidence="2">BZIP domain-containing protein</fullName>
    </recommendedName>
</protein>
<dbReference type="Pfam" id="PF00170">
    <property type="entry name" value="bZIP_1"/>
    <property type="match status" value="1"/>
</dbReference>
<name>A0A7S2JZF7_9STRA</name>
<dbReference type="GO" id="GO:0003700">
    <property type="term" value="F:DNA-binding transcription factor activity"/>
    <property type="evidence" value="ECO:0007669"/>
    <property type="project" value="InterPro"/>
</dbReference>
<sequence>MEEQDNTHKDTKLPASQRVSEDQGQREDRLAANRKAARESRRRKKILIEELQRKVIELSGNNAELTRENQALRNELAVARQQISVLVSSSNTLNQFQIGPGASAGLTGPNAKIGGATSLANGLGADQNPLSQLQHAIALQTALNSAIAPHSYGTLTSNVNGVDPQHGAFQAVQAANTGQIFGIRSDDHITAAMQTTNMQNNTQLHDGQENNES</sequence>
<dbReference type="Gene3D" id="1.20.5.170">
    <property type="match status" value="1"/>
</dbReference>
<gene>
    <name evidence="3" type="ORF">LDAN0321_LOCUS2696</name>
</gene>
<feature type="region of interest" description="Disordered" evidence="1">
    <location>
        <begin position="1"/>
        <end position="39"/>
    </location>
</feature>
<organism evidence="3">
    <name type="scientific">Leptocylindrus danicus</name>
    <dbReference type="NCBI Taxonomy" id="163516"/>
    <lineage>
        <taxon>Eukaryota</taxon>
        <taxon>Sar</taxon>
        <taxon>Stramenopiles</taxon>
        <taxon>Ochrophyta</taxon>
        <taxon>Bacillariophyta</taxon>
        <taxon>Coscinodiscophyceae</taxon>
        <taxon>Chaetocerotophycidae</taxon>
        <taxon>Leptocylindrales</taxon>
        <taxon>Leptocylindraceae</taxon>
        <taxon>Leptocylindrus</taxon>
    </lineage>
</organism>
<feature type="compositionally biased region" description="Basic and acidic residues" evidence="1">
    <location>
        <begin position="19"/>
        <end position="39"/>
    </location>
</feature>
<feature type="compositionally biased region" description="Basic and acidic residues" evidence="1">
    <location>
        <begin position="1"/>
        <end position="12"/>
    </location>
</feature>
<dbReference type="InterPro" id="IPR004827">
    <property type="entry name" value="bZIP"/>
</dbReference>
<dbReference type="PROSITE" id="PS00036">
    <property type="entry name" value="BZIP_BASIC"/>
    <property type="match status" value="1"/>
</dbReference>
<reference evidence="3" key="1">
    <citation type="submission" date="2021-01" db="EMBL/GenBank/DDBJ databases">
        <authorList>
            <person name="Corre E."/>
            <person name="Pelletier E."/>
            <person name="Niang G."/>
            <person name="Scheremetjew M."/>
            <person name="Finn R."/>
            <person name="Kale V."/>
            <person name="Holt S."/>
            <person name="Cochrane G."/>
            <person name="Meng A."/>
            <person name="Brown T."/>
            <person name="Cohen L."/>
        </authorList>
    </citation>
    <scope>NUCLEOTIDE SEQUENCE</scope>
    <source>
        <strain evidence="3">B650</strain>
    </source>
</reference>